<accession>A0A8R1J0T4</accession>
<reference evidence="2" key="1">
    <citation type="submission" date="2010-08" db="EMBL/GenBank/DDBJ databases">
        <authorList>
            <consortium name="Caenorhabditis japonica Sequencing Consortium"/>
            <person name="Wilson R.K."/>
        </authorList>
    </citation>
    <scope>NUCLEOTIDE SEQUENCE [LARGE SCALE GENOMIC DNA]</scope>
    <source>
        <strain evidence="2">DF5081</strain>
    </source>
</reference>
<dbReference type="Proteomes" id="UP000005237">
    <property type="component" value="Unassembled WGS sequence"/>
</dbReference>
<reference evidence="1" key="2">
    <citation type="submission" date="2022-06" db="UniProtKB">
        <authorList>
            <consortium name="EnsemblMetazoa"/>
        </authorList>
    </citation>
    <scope>IDENTIFICATION</scope>
    <source>
        <strain evidence="1">DF5081</strain>
    </source>
</reference>
<evidence type="ECO:0000313" key="2">
    <source>
        <dbReference type="Proteomes" id="UP000005237"/>
    </source>
</evidence>
<sequence length="138" mass="15582">MFPFILQFAAPLNAKEFENQFATLLPIMLYALRSIKAISSTITISIPIFLTVSGLLEQNELQLIVNRLCSIVKDPDSPLTSLENSLHGLNILTRSQTTVSHHIDLVLLSVHKLLGHKKRLIRMLAANVKNNWERQTIK</sequence>
<organism evidence="1 2">
    <name type="scientific">Caenorhabditis japonica</name>
    <dbReference type="NCBI Taxonomy" id="281687"/>
    <lineage>
        <taxon>Eukaryota</taxon>
        <taxon>Metazoa</taxon>
        <taxon>Ecdysozoa</taxon>
        <taxon>Nematoda</taxon>
        <taxon>Chromadorea</taxon>
        <taxon>Rhabditida</taxon>
        <taxon>Rhabditina</taxon>
        <taxon>Rhabditomorpha</taxon>
        <taxon>Rhabditoidea</taxon>
        <taxon>Rhabditidae</taxon>
        <taxon>Peloderinae</taxon>
        <taxon>Caenorhabditis</taxon>
    </lineage>
</organism>
<evidence type="ECO:0008006" key="3">
    <source>
        <dbReference type="Google" id="ProtNLM"/>
    </source>
</evidence>
<keyword evidence="2" id="KW-1185">Reference proteome</keyword>
<name>A0A8R1J0T4_CAEJA</name>
<protein>
    <recommendedName>
        <fullName evidence="3">MMS19 nucleotide excision repair protein</fullName>
    </recommendedName>
</protein>
<dbReference type="AlphaFoldDB" id="A0A8R1J0T4"/>
<proteinExistence type="predicted"/>
<dbReference type="EnsemblMetazoa" id="CJA42247.1">
    <property type="protein sequence ID" value="CJA42247.1"/>
    <property type="gene ID" value="WBGene00218095"/>
</dbReference>
<evidence type="ECO:0000313" key="1">
    <source>
        <dbReference type="EnsemblMetazoa" id="CJA42247.1"/>
    </source>
</evidence>